<dbReference type="Gene3D" id="4.10.1000.10">
    <property type="entry name" value="Zinc finger, CCCH-type"/>
    <property type="match status" value="2"/>
</dbReference>
<feature type="domain" description="C3H1-type" evidence="7">
    <location>
        <begin position="42"/>
        <end position="70"/>
    </location>
</feature>
<dbReference type="Proteomes" id="UP001642484">
    <property type="component" value="Unassembled WGS sequence"/>
</dbReference>
<dbReference type="PANTHER" id="PTHR12547:SF18">
    <property type="entry name" value="PROTEIN TIS11"/>
    <property type="match status" value="1"/>
</dbReference>
<evidence type="ECO:0000256" key="1">
    <source>
        <dbReference type="ARBA" id="ARBA00022723"/>
    </source>
</evidence>
<keyword evidence="4 5" id="KW-0862">Zinc</keyword>
<organism evidence="8 9">
    <name type="scientific">Durusdinium trenchii</name>
    <dbReference type="NCBI Taxonomy" id="1381693"/>
    <lineage>
        <taxon>Eukaryota</taxon>
        <taxon>Sar</taxon>
        <taxon>Alveolata</taxon>
        <taxon>Dinophyceae</taxon>
        <taxon>Suessiales</taxon>
        <taxon>Symbiodiniaceae</taxon>
        <taxon>Durusdinium</taxon>
    </lineage>
</organism>
<evidence type="ECO:0000313" key="9">
    <source>
        <dbReference type="Proteomes" id="UP001642484"/>
    </source>
</evidence>
<feature type="zinc finger region" description="C3H1-type" evidence="5">
    <location>
        <begin position="42"/>
        <end position="70"/>
    </location>
</feature>
<dbReference type="InterPro" id="IPR045877">
    <property type="entry name" value="ZFP36-like"/>
</dbReference>
<evidence type="ECO:0000256" key="6">
    <source>
        <dbReference type="SAM" id="MobiDB-lite"/>
    </source>
</evidence>
<feature type="zinc finger region" description="C3H1-type" evidence="5">
    <location>
        <begin position="7"/>
        <end position="34"/>
    </location>
</feature>
<dbReference type="SUPFAM" id="SSF90229">
    <property type="entry name" value="CCCH zinc finger"/>
    <property type="match status" value="2"/>
</dbReference>
<sequence length="354" mass="39141">MQKQETFRYTSLCRFYMAGRCERGEECHFAHDESQLREKPNLYRTRICRSLAKSGKCKEGPGCRFAHSQEEMRDYNSGMSASESVEGDTWARTESSWSQDESDMKNSYVPVPWVDQGMNYCGMWPGYGFQVVGWMPSGEMAWMPCQWEGQADETEQKDDAESPKSNDREAEDDSPKSPTIEGAALGDGVRRATLSSRVHGGTSGVLQWDPIAISKSEGDSALCELSWDPLGLGMTCTTTEGGGGCLDPSVVLLAARTLDKKTTSDCVKRASFYSLPSTAFSETATTDKDDEADSVFEAWAVTEALGSPDDILMHKGVHYEMSVRNTFISFGVAGTAKRMLQRSLSEPSLNERED</sequence>
<keyword evidence="2" id="KW-0677">Repeat</keyword>
<gene>
    <name evidence="8" type="ORF">CCMP2556_LOCUS15086</name>
</gene>
<evidence type="ECO:0000259" key="7">
    <source>
        <dbReference type="PROSITE" id="PS50103"/>
    </source>
</evidence>
<keyword evidence="1 5" id="KW-0479">Metal-binding</keyword>
<evidence type="ECO:0000313" key="8">
    <source>
        <dbReference type="EMBL" id="CAK9023047.1"/>
    </source>
</evidence>
<feature type="domain" description="C3H1-type" evidence="7">
    <location>
        <begin position="7"/>
        <end position="34"/>
    </location>
</feature>
<reference evidence="8 9" key="1">
    <citation type="submission" date="2024-02" db="EMBL/GenBank/DDBJ databases">
        <authorList>
            <person name="Chen Y."/>
            <person name="Shah S."/>
            <person name="Dougan E. K."/>
            <person name="Thang M."/>
            <person name="Chan C."/>
        </authorList>
    </citation>
    <scope>NUCLEOTIDE SEQUENCE [LARGE SCALE GENOMIC DNA]</scope>
</reference>
<dbReference type="PROSITE" id="PS50103">
    <property type="entry name" value="ZF_C3H1"/>
    <property type="match status" value="2"/>
</dbReference>
<dbReference type="InterPro" id="IPR000571">
    <property type="entry name" value="Znf_CCCH"/>
</dbReference>
<dbReference type="Pfam" id="PF00642">
    <property type="entry name" value="zf-CCCH"/>
    <property type="match status" value="2"/>
</dbReference>
<dbReference type="InterPro" id="IPR036855">
    <property type="entry name" value="Znf_CCCH_sf"/>
</dbReference>
<keyword evidence="3 5" id="KW-0863">Zinc-finger</keyword>
<evidence type="ECO:0000256" key="5">
    <source>
        <dbReference type="PROSITE-ProRule" id="PRU00723"/>
    </source>
</evidence>
<name>A0ABP0KA71_9DINO</name>
<evidence type="ECO:0000256" key="4">
    <source>
        <dbReference type="ARBA" id="ARBA00022833"/>
    </source>
</evidence>
<dbReference type="EMBL" id="CAXAMN010007825">
    <property type="protein sequence ID" value="CAK9023047.1"/>
    <property type="molecule type" value="Genomic_DNA"/>
</dbReference>
<evidence type="ECO:0000256" key="2">
    <source>
        <dbReference type="ARBA" id="ARBA00022737"/>
    </source>
</evidence>
<feature type="region of interest" description="Disordered" evidence="6">
    <location>
        <begin position="149"/>
        <end position="188"/>
    </location>
</feature>
<proteinExistence type="predicted"/>
<protein>
    <recommendedName>
        <fullName evidence="7">C3H1-type domain-containing protein</fullName>
    </recommendedName>
</protein>
<dbReference type="SMART" id="SM00356">
    <property type="entry name" value="ZnF_C3H1"/>
    <property type="match status" value="2"/>
</dbReference>
<evidence type="ECO:0000256" key="3">
    <source>
        <dbReference type="ARBA" id="ARBA00022771"/>
    </source>
</evidence>
<feature type="compositionally biased region" description="Basic and acidic residues" evidence="6">
    <location>
        <begin position="157"/>
        <end position="168"/>
    </location>
</feature>
<accession>A0ABP0KA71</accession>
<keyword evidence="9" id="KW-1185">Reference proteome</keyword>
<comment type="caution">
    <text evidence="8">The sequence shown here is derived from an EMBL/GenBank/DDBJ whole genome shotgun (WGS) entry which is preliminary data.</text>
</comment>
<dbReference type="PANTHER" id="PTHR12547">
    <property type="entry name" value="CCCH ZINC FINGER/TIS11-RELATED"/>
    <property type="match status" value="1"/>
</dbReference>